<protein>
    <submittedName>
        <fullName evidence="1">Uncharacterized protein</fullName>
    </submittedName>
</protein>
<keyword evidence="2" id="KW-1185">Reference proteome</keyword>
<evidence type="ECO:0000313" key="2">
    <source>
        <dbReference type="Proteomes" id="UP000585970"/>
    </source>
</evidence>
<comment type="caution">
    <text evidence="1">The sequence shown here is derived from an EMBL/GenBank/DDBJ whole genome shotgun (WGS) entry which is preliminary data.</text>
</comment>
<accession>A0A840E2Z2</accession>
<evidence type="ECO:0000313" key="1">
    <source>
        <dbReference type="EMBL" id="MBB4076139.1"/>
    </source>
</evidence>
<sequence>MFERENSRRCPIKIDTYFLCDLWIALFQFVNCEYVDDKNCSALVDIMNVVEKVLILKLQDEILNITKIPAILTGFGTSELPHSMKPSLQTYALFRKPH</sequence>
<name>A0A840E2Z2_9HYPH</name>
<organism evidence="1 2">
    <name type="scientific">Bartonella fuyuanensis</name>
    <dbReference type="NCBI Taxonomy" id="1460968"/>
    <lineage>
        <taxon>Bacteria</taxon>
        <taxon>Pseudomonadati</taxon>
        <taxon>Pseudomonadota</taxon>
        <taxon>Alphaproteobacteria</taxon>
        <taxon>Hyphomicrobiales</taxon>
        <taxon>Bartonellaceae</taxon>
        <taxon>Bartonella</taxon>
    </lineage>
</organism>
<dbReference type="EMBL" id="JACIFE010000002">
    <property type="protein sequence ID" value="MBB4076139.1"/>
    <property type="molecule type" value="Genomic_DNA"/>
</dbReference>
<reference evidence="1 2" key="1">
    <citation type="submission" date="2020-08" db="EMBL/GenBank/DDBJ databases">
        <title>Genomic Encyclopedia of Type Strains, Phase IV (KMG-IV): sequencing the most valuable type-strain genomes for metagenomic binning, comparative biology and taxonomic classification.</title>
        <authorList>
            <person name="Goeker M."/>
        </authorList>
    </citation>
    <scope>NUCLEOTIDE SEQUENCE [LARGE SCALE GENOMIC DNA]</scope>
    <source>
        <strain evidence="1 2">DSM 100694</strain>
    </source>
</reference>
<proteinExistence type="predicted"/>
<dbReference type="AlphaFoldDB" id="A0A840E2Z2"/>
<dbReference type="Proteomes" id="UP000585970">
    <property type="component" value="Unassembled WGS sequence"/>
</dbReference>
<gene>
    <name evidence="1" type="ORF">GGR08_000427</name>
</gene>